<evidence type="ECO:0000256" key="8">
    <source>
        <dbReference type="ARBA" id="ARBA00023128"/>
    </source>
</evidence>
<gene>
    <name evidence="17" type="ORF">BCR35DRAFT_285765</name>
</gene>
<feature type="repeat" description="WD" evidence="12">
    <location>
        <begin position="585"/>
        <end position="626"/>
    </location>
</feature>
<keyword evidence="9" id="KW-0539">Nucleus</keyword>
<evidence type="ECO:0000256" key="15">
    <source>
        <dbReference type="SAM" id="MobiDB-lite"/>
    </source>
</evidence>
<evidence type="ECO:0000256" key="13">
    <source>
        <dbReference type="PROSITE-ProRule" id="PRU00268"/>
    </source>
</evidence>
<dbReference type="GO" id="GO:0005634">
    <property type="term" value="C:nucleus"/>
    <property type="evidence" value="ECO:0007669"/>
    <property type="project" value="UniProtKB-SubCell"/>
</dbReference>
<keyword evidence="18" id="KW-1185">Reference proteome</keyword>
<protein>
    <recommendedName>
        <fullName evidence="11">Small ribosomal subunit protein uS5m</fullName>
    </recommendedName>
</protein>
<dbReference type="Gene3D" id="3.30.160.20">
    <property type="match status" value="1"/>
</dbReference>
<dbReference type="GO" id="GO:0005763">
    <property type="term" value="C:mitochondrial small ribosomal subunit"/>
    <property type="evidence" value="ECO:0007669"/>
    <property type="project" value="UniProtKB-ARBA"/>
</dbReference>
<comment type="similarity">
    <text evidence="3 14">Belongs to the universal ribosomal protein uS5 family.</text>
</comment>
<dbReference type="GO" id="GO:0003735">
    <property type="term" value="F:structural constituent of ribosome"/>
    <property type="evidence" value="ECO:0007669"/>
    <property type="project" value="UniProtKB-UniRule"/>
</dbReference>
<evidence type="ECO:0000256" key="14">
    <source>
        <dbReference type="RuleBase" id="RU003823"/>
    </source>
</evidence>
<name>A0A1Y2G3A5_9BASI</name>
<proteinExistence type="inferred from homology"/>
<dbReference type="InterPro" id="IPR015943">
    <property type="entry name" value="WD40/YVTN_repeat-like_dom_sf"/>
</dbReference>
<evidence type="ECO:0000256" key="12">
    <source>
        <dbReference type="PROSITE-ProRule" id="PRU00221"/>
    </source>
</evidence>
<evidence type="ECO:0000256" key="2">
    <source>
        <dbReference type="ARBA" id="ARBA00004173"/>
    </source>
</evidence>
<feature type="repeat" description="WD" evidence="12">
    <location>
        <begin position="536"/>
        <end position="577"/>
    </location>
</feature>
<dbReference type="InterPro" id="IPR014721">
    <property type="entry name" value="Ribsml_uS5_D2-typ_fold_subgr"/>
</dbReference>
<dbReference type="SUPFAM" id="SSF54211">
    <property type="entry name" value="Ribosomal protein S5 domain 2-like"/>
    <property type="match status" value="1"/>
</dbReference>
<sequence length="954" mass="99996">MQSALKRTLGLTRLPSTTLPLPRFFSSSACSCSSSPSPPPPTPSTAVSPSPRRGDLSHRDLRYLANLSINDLAAFDPTLDLHPQNNFSPSLSPTQQHPTHITHINSNPHIKEYSQPRPSADLIDNLPGEDDSTSHLAQLTHLSPNDIRNLYRFPLIVKRVVSMKSKGKMPSMYSLVVVGNGQGLVGLGEGNDETANKAVSKAFNQAVKSMDYVDRYEDRTVWGTMESNFGSCKIQMRSRPPGFGLRVNHYLHQVAKAAGISDLSAKVYGSRNGTRVIKLAVAMLHNGSNPVDMGGFGFEKGQRRNKKTRGMQTADEVGRARGRKAISAARGAQLASLPPSCQSPRLPLNTMSAGTLTPTSILSIPAPSTTRGVSTKLGASPDGASISYGSGRTAVIRSLQSGGPSQLFGGHAANVTVAKIISPYYAASGDAAGHLKVWDTTGNQSLKLEAKPITRINDLAVDGEGKRIIVVGEGKSAWGATFSIDTGSSIGEVAGHSKVVNAVAMRPGRPFKAVTGSDDFSTVLLNGVPFKYGTTSRRHTRFVQSVDYAPSGALYTSAGSDGQVFLYDGTTGEEKGALVDPSAEGAAHKAGVFAASFSRDSSQVATSSADQKVKLWDVATGNVVQTWEFAGDSLQQQQVGNVFAGTSLVSLSFSGDLNILDPRSSTPVNTLYGHQNPITALAVDEASNTFFSGDSAGRVLATSEGVSRVVEGQGHGGLVVDIKKSASGFYSTAFDDTVKKLDPSTGFDSSSISTPGQPKGLAASTSSDILYLATSTSLTALQSGSKLSTIPLSSPATAVATSSDGSIVIVATEDLKATVFDAKDPKAMKKVAEIELRSQATAAAFSGDGKYLALGLSTGKVPLYNTDSCSLIHSRWTDTTARIHSLAFNASSSHLAAASLDESIRIYSVAKPSSVVSAKNAHRGGVSSVVWKGDNQLVSAGADGALKTLEVKLA</sequence>
<evidence type="ECO:0000259" key="16">
    <source>
        <dbReference type="PROSITE" id="PS50881"/>
    </source>
</evidence>
<dbReference type="Pfam" id="PF03719">
    <property type="entry name" value="Ribosomal_S5_C"/>
    <property type="match status" value="1"/>
</dbReference>
<keyword evidence="5 12" id="KW-0853">WD repeat</keyword>
<dbReference type="Pfam" id="PF00400">
    <property type="entry name" value="WD40"/>
    <property type="match status" value="3"/>
</dbReference>
<evidence type="ECO:0000256" key="1">
    <source>
        <dbReference type="ARBA" id="ARBA00004123"/>
    </source>
</evidence>
<dbReference type="FunCoup" id="A0A1Y2G3A5">
    <property type="interactions" value="230"/>
</dbReference>
<dbReference type="OrthoDB" id="2306at2759"/>
<evidence type="ECO:0000256" key="6">
    <source>
        <dbReference type="ARBA" id="ARBA00022737"/>
    </source>
</evidence>
<dbReference type="InterPro" id="IPR039462">
    <property type="entry name" value="Nup159/Nup146_N"/>
</dbReference>
<dbReference type="PANTHER" id="PTHR19856">
    <property type="entry name" value="WD-REPEATCONTAINING PROTEIN WDR1"/>
    <property type="match status" value="1"/>
</dbReference>
<dbReference type="GO" id="GO:0030864">
    <property type="term" value="C:cortical actin cytoskeleton"/>
    <property type="evidence" value="ECO:0007669"/>
    <property type="project" value="TreeGrafter"/>
</dbReference>
<evidence type="ECO:0000256" key="7">
    <source>
        <dbReference type="ARBA" id="ARBA00022980"/>
    </source>
</evidence>
<dbReference type="Gene3D" id="2.130.10.10">
    <property type="entry name" value="YVTN repeat-like/Quinoprotein amine dehydrogenase"/>
    <property type="match status" value="2"/>
</dbReference>
<dbReference type="GO" id="GO:0003723">
    <property type="term" value="F:RNA binding"/>
    <property type="evidence" value="ECO:0007669"/>
    <property type="project" value="InterPro"/>
</dbReference>
<dbReference type="Proteomes" id="UP000193467">
    <property type="component" value="Unassembled WGS sequence"/>
</dbReference>
<dbReference type="InterPro" id="IPR020568">
    <property type="entry name" value="Ribosomal_Su5_D2-typ_SF"/>
</dbReference>
<keyword evidence="6" id="KW-0677">Repeat</keyword>
<evidence type="ECO:0000313" key="18">
    <source>
        <dbReference type="Proteomes" id="UP000193467"/>
    </source>
</evidence>
<dbReference type="STRING" id="106004.A0A1Y2G3A5"/>
<evidence type="ECO:0000313" key="17">
    <source>
        <dbReference type="EMBL" id="ORY92426.1"/>
    </source>
</evidence>
<organism evidence="17 18">
    <name type="scientific">Leucosporidium creatinivorum</name>
    <dbReference type="NCBI Taxonomy" id="106004"/>
    <lineage>
        <taxon>Eukaryota</taxon>
        <taxon>Fungi</taxon>
        <taxon>Dikarya</taxon>
        <taxon>Basidiomycota</taxon>
        <taxon>Pucciniomycotina</taxon>
        <taxon>Microbotryomycetes</taxon>
        <taxon>Leucosporidiales</taxon>
        <taxon>Leucosporidium</taxon>
    </lineage>
</organism>
<dbReference type="InterPro" id="IPR013810">
    <property type="entry name" value="Ribosomal_uS5_N"/>
</dbReference>
<dbReference type="FunFam" id="2.130.10.10:FF:000102">
    <property type="entry name" value="Actin-interacting protein 1"/>
    <property type="match status" value="1"/>
</dbReference>
<evidence type="ECO:0000256" key="9">
    <source>
        <dbReference type="ARBA" id="ARBA00023242"/>
    </source>
</evidence>
<dbReference type="PROSITE" id="PS50881">
    <property type="entry name" value="S5_DSRBD"/>
    <property type="match status" value="1"/>
</dbReference>
<dbReference type="FunFam" id="3.30.160.20:FF:000022">
    <property type="entry name" value="28S ribosomal protein S5, mitochondrial"/>
    <property type="match status" value="1"/>
</dbReference>
<dbReference type="PROSITE" id="PS50082">
    <property type="entry name" value="WD_REPEATS_2"/>
    <property type="match status" value="2"/>
</dbReference>
<comment type="caution">
    <text evidence="17">The sequence shown here is derived from an EMBL/GenBank/DDBJ whole genome shotgun (WGS) entry which is preliminary data.</text>
</comment>
<dbReference type="InterPro" id="IPR001680">
    <property type="entry name" value="WD40_rpt"/>
</dbReference>
<dbReference type="Pfam" id="PF00333">
    <property type="entry name" value="Ribosomal_S5"/>
    <property type="match status" value="1"/>
</dbReference>
<dbReference type="SMART" id="SM00320">
    <property type="entry name" value="WD40"/>
    <property type="match status" value="9"/>
</dbReference>
<evidence type="ECO:0000256" key="3">
    <source>
        <dbReference type="ARBA" id="ARBA00008945"/>
    </source>
</evidence>
<dbReference type="InterPro" id="IPR036322">
    <property type="entry name" value="WD40_repeat_dom_sf"/>
</dbReference>
<feature type="region of interest" description="Disordered" evidence="15">
    <location>
        <begin position="30"/>
        <end position="55"/>
    </location>
</feature>
<dbReference type="InterPro" id="IPR019775">
    <property type="entry name" value="WD40_repeat_CS"/>
</dbReference>
<dbReference type="SUPFAM" id="SSF50978">
    <property type="entry name" value="WD40 repeat-like"/>
    <property type="match status" value="2"/>
</dbReference>
<keyword evidence="7 13" id="KW-0689">Ribosomal protein</keyword>
<feature type="domain" description="S5 DRBM" evidence="16">
    <location>
        <begin position="150"/>
        <end position="213"/>
    </location>
</feature>
<comment type="subcellular location">
    <subcellularLocation>
        <location evidence="2">Mitochondrion</location>
    </subcellularLocation>
    <subcellularLocation>
        <location evidence="1">Nucleus</location>
    </subcellularLocation>
</comment>
<dbReference type="InterPro" id="IPR005324">
    <property type="entry name" value="Ribosomal_uS5_C"/>
</dbReference>
<dbReference type="AlphaFoldDB" id="A0A1Y2G3A5"/>
<dbReference type="SUPFAM" id="SSF54768">
    <property type="entry name" value="dsRNA-binding domain-like"/>
    <property type="match status" value="1"/>
</dbReference>
<reference evidence="17 18" key="1">
    <citation type="submission" date="2016-07" db="EMBL/GenBank/DDBJ databases">
        <title>Pervasive Adenine N6-methylation of Active Genes in Fungi.</title>
        <authorList>
            <consortium name="DOE Joint Genome Institute"/>
            <person name="Mondo S.J."/>
            <person name="Dannebaum R.O."/>
            <person name="Kuo R.C."/>
            <person name="Labutti K."/>
            <person name="Haridas S."/>
            <person name="Kuo A."/>
            <person name="Salamov A."/>
            <person name="Ahrendt S.R."/>
            <person name="Lipzen A."/>
            <person name="Sullivan W."/>
            <person name="Andreopoulos W.B."/>
            <person name="Clum A."/>
            <person name="Lindquist E."/>
            <person name="Daum C."/>
            <person name="Ramamoorthy G.K."/>
            <person name="Gryganskyi A."/>
            <person name="Culley D."/>
            <person name="Magnuson J.K."/>
            <person name="James T.Y."/>
            <person name="O'Malley M.A."/>
            <person name="Stajich J.E."/>
            <person name="Spatafora J.W."/>
            <person name="Visel A."/>
            <person name="Grigoriev I.V."/>
        </authorList>
    </citation>
    <scope>NUCLEOTIDE SEQUENCE [LARGE SCALE GENOMIC DNA]</scope>
    <source>
        <strain evidence="17 18">62-1032</strain>
    </source>
</reference>
<evidence type="ECO:0000256" key="11">
    <source>
        <dbReference type="ARBA" id="ARBA00039335"/>
    </source>
</evidence>
<dbReference type="PROSITE" id="PS00678">
    <property type="entry name" value="WD_REPEATS_1"/>
    <property type="match status" value="1"/>
</dbReference>
<keyword evidence="8" id="KW-0496">Mitochondrion</keyword>
<dbReference type="Gene3D" id="3.30.230.10">
    <property type="match status" value="1"/>
</dbReference>
<dbReference type="EMBL" id="MCGR01000001">
    <property type="protein sequence ID" value="ORY92426.1"/>
    <property type="molecule type" value="Genomic_DNA"/>
</dbReference>
<dbReference type="GO" id="GO:0051015">
    <property type="term" value="F:actin filament binding"/>
    <property type="evidence" value="ECO:0007669"/>
    <property type="project" value="TreeGrafter"/>
</dbReference>
<evidence type="ECO:0000256" key="4">
    <source>
        <dbReference type="ARBA" id="ARBA00022448"/>
    </source>
</evidence>
<dbReference type="GO" id="GO:0006412">
    <property type="term" value="P:translation"/>
    <property type="evidence" value="ECO:0007669"/>
    <property type="project" value="InterPro"/>
</dbReference>
<dbReference type="PANTHER" id="PTHR19856:SF0">
    <property type="entry name" value="WD REPEAT-CONTAINING PROTEIN 1"/>
    <property type="match status" value="1"/>
</dbReference>
<dbReference type="PROSITE" id="PS50294">
    <property type="entry name" value="WD_REPEATS_REGION"/>
    <property type="match status" value="1"/>
</dbReference>
<evidence type="ECO:0000256" key="5">
    <source>
        <dbReference type="ARBA" id="ARBA00022574"/>
    </source>
</evidence>
<dbReference type="Pfam" id="PF16755">
    <property type="entry name" value="Beta-prop_NUP159_NUP214"/>
    <property type="match status" value="1"/>
</dbReference>
<keyword evidence="4" id="KW-0813">Transport</keyword>
<dbReference type="InParanoid" id="A0A1Y2G3A5"/>
<evidence type="ECO:0000256" key="10">
    <source>
        <dbReference type="ARBA" id="ARBA00023274"/>
    </source>
</evidence>
<accession>A0A1Y2G3A5</accession>
<dbReference type="GO" id="GO:0030042">
    <property type="term" value="P:actin filament depolymerization"/>
    <property type="evidence" value="ECO:0007669"/>
    <property type="project" value="TreeGrafter"/>
</dbReference>
<keyword evidence="10 13" id="KW-0687">Ribonucleoprotein</keyword>